<dbReference type="RefSeq" id="WP_119702917.1">
    <property type="nucleotide sequence ID" value="NZ_JBHSOI010000001.1"/>
</dbReference>
<feature type="domain" description="PucR C-terminal helix-turn-helix" evidence="2">
    <location>
        <begin position="342"/>
        <end position="398"/>
    </location>
</feature>
<dbReference type="InterPro" id="IPR025751">
    <property type="entry name" value="RsbRD_N_dom"/>
</dbReference>
<evidence type="ECO:0000256" key="1">
    <source>
        <dbReference type="SAM" id="MobiDB-lite"/>
    </source>
</evidence>
<evidence type="ECO:0000259" key="3">
    <source>
        <dbReference type="Pfam" id="PF14361"/>
    </source>
</evidence>
<dbReference type="AlphaFoldDB" id="A0A371PA22"/>
<dbReference type="Pfam" id="PF14361">
    <property type="entry name" value="RsbRD_N"/>
    <property type="match status" value="1"/>
</dbReference>
<evidence type="ECO:0000313" key="4">
    <source>
        <dbReference type="EMBL" id="REK72803.1"/>
    </source>
</evidence>
<dbReference type="InterPro" id="IPR042070">
    <property type="entry name" value="PucR_C-HTH_sf"/>
</dbReference>
<reference evidence="4 5" key="1">
    <citation type="submission" date="2018-08" db="EMBL/GenBank/DDBJ databases">
        <title>Aeromicrobium sp. M2KJ-4, whole genome shotgun sequence.</title>
        <authorList>
            <person name="Tuo L."/>
        </authorList>
    </citation>
    <scope>NUCLEOTIDE SEQUENCE [LARGE SCALE GENOMIC DNA]</scope>
    <source>
        <strain evidence="4 5">M2KJ-4</strain>
    </source>
</reference>
<name>A0A371PA22_9ACTN</name>
<accession>A0A371PA22</accession>
<protein>
    <submittedName>
        <fullName evidence="4">PucR family transcriptional regulator</fullName>
    </submittedName>
</protein>
<dbReference type="PANTHER" id="PTHR33744:SF1">
    <property type="entry name" value="DNA-BINDING TRANSCRIPTIONAL ACTIVATOR ADER"/>
    <property type="match status" value="1"/>
</dbReference>
<dbReference type="InterPro" id="IPR051448">
    <property type="entry name" value="CdaR-like_regulators"/>
</dbReference>
<evidence type="ECO:0000259" key="2">
    <source>
        <dbReference type="Pfam" id="PF13556"/>
    </source>
</evidence>
<proteinExistence type="predicted"/>
<dbReference type="Proteomes" id="UP000265581">
    <property type="component" value="Unassembled WGS sequence"/>
</dbReference>
<evidence type="ECO:0000313" key="5">
    <source>
        <dbReference type="Proteomes" id="UP000265581"/>
    </source>
</evidence>
<keyword evidence="5" id="KW-1185">Reference proteome</keyword>
<dbReference type="PANTHER" id="PTHR33744">
    <property type="entry name" value="CARBOHYDRATE DIACID REGULATOR"/>
    <property type="match status" value="1"/>
</dbReference>
<dbReference type="Pfam" id="PF13556">
    <property type="entry name" value="HTH_30"/>
    <property type="match status" value="1"/>
</dbReference>
<organism evidence="4 5">
    <name type="scientific">Aeromicrobium endophyticum</name>
    <dbReference type="NCBI Taxonomy" id="2292704"/>
    <lineage>
        <taxon>Bacteria</taxon>
        <taxon>Bacillati</taxon>
        <taxon>Actinomycetota</taxon>
        <taxon>Actinomycetes</taxon>
        <taxon>Propionibacteriales</taxon>
        <taxon>Nocardioidaceae</taxon>
        <taxon>Aeromicrobium</taxon>
    </lineage>
</organism>
<gene>
    <name evidence="4" type="ORF">DX116_04165</name>
</gene>
<comment type="caution">
    <text evidence="4">The sequence shown here is derived from an EMBL/GenBank/DDBJ whole genome shotgun (WGS) entry which is preliminary data.</text>
</comment>
<dbReference type="InterPro" id="IPR025736">
    <property type="entry name" value="PucR_C-HTH_dom"/>
</dbReference>
<sequence>MTSLNHEHVRAAAGHEARPGPEHLVLPSPVPGLTPQLVRTYRPRKDALVRRIADRVCHEVAGFADPGLAGLVSRAIGAAVDLFVDALAGAPARGHTVSDYYWWLGRAEAQSGHDLDAMRAAHHVATQEVWSELDTLVVDLGLSPTAHHRLAHAVMQYQKSLQDRAAAGFVEAQKGPDPQAPLLDALLGGAPLARLRQLAGSRWPIPGRVAVATTESTHAALECATAIRGAVSGVRHDRLVVVADAAVIDEIAVELARHTLSPVAVSWGVEPTEASHAWRWTTRALRLARRHEIEVPASRVVRCHDYRTELLRHADPVLGRQLMIDVLAPLLAETPAQREALSQTMLLWLQTRGSAPALAAQLGVHDQTVRNRLRRIRAMFGDTLDQPEHALELMQALHVLRDHLRR</sequence>
<dbReference type="Gene3D" id="1.10.10.2840">
    <property type="entry name" value="PucR C-terminal helix-turn-helix domain"/>
    <property type="match status" value="1"/>
</dbReference>
<dbReference type="OrthoDB" id="5243741at2"/>
<feature type="compositionally biased region" description="Basic and acidic residues" evidence="1">
    <location>
        <begin position="1"/>
        <end position="21"/>
    </location>
</feature>
<dbReference type="EMBL" id="QUBR01000001">
    <property type="protein sequence ID" value="REK72803.1"/>
    <property type="molecule type" value="Genomic_DNA"/>
</dbReference>
<feature type="domain" description="RsbT co-antagonist protein RsbRD N-terminal" evidence="3">
    <location>
        <begin position="46"/>
        <end position="173"/>
    </location>
</feature>
<feature type="region of interest" description="Disordered" evidence="1">
    <location>
        <begin position="1"/>
        <end position="29"/>
    </location>
</feature>